<keyword evidence="3 5" id="KW-1133">Transmembrane helix</keyword>
<keyword evidence="2 5" id="KW-0812">Transmembrane</keyword>
<feature type="transmembrane region" description="Helical" evidence="5">
    <location>
        <begin position="1184"/>
        <end position="1204"/>
    </location>
</feature>
<feature type="transmembrane region" description="Helical" evidence="5">
    <location>
        <begin position="373"/>
        <end position="392"/>
    </location>
</feature>
<feature type="transmembrane region" description="Helical" evidence="5">
    <location>
        <begin position="255"/>
        <end position="274"/>
    </location>
</feature>
<dbReference type="Pfam" id="PF07690">
    <property type="entry name" value="MFS_1"/>
    <property type="match status" value="2"/>
</dbReference>
<feature type="transmembrane region" description="Helical" evidence="5">
    <location>
        <begin position="1039"/>
        <end position="1060"/>
    </location>
</feature>
<feature type="transmembrane region" description="Helical" evidence="5">
    <location>
        <begin position="198"/>
        <end position="215"/>
    </location>
</feature>
<feature type="transmembrane region" description="Helical" evidence="5">
    <location>
        <begin position="1066"/>
        <end position="1085"/>
    </location>
</feature>
<feature type="transmembrane region" description="Helical" evidence="5">
    <location>
        <begin position="1808"/>
        <end position="1825"/>
    </location>
</feature>
<evidence type="ECO:0000256" key="4">
    <source>
        <dbReference type="ARBA" id="ARBA00023136"/>
    </source>
</evidence>
<dbReference type="CDD" id="cd17374">
    <property type="entry name" value="MFS_OAT"/>
    <property type="match status" value="3"/>
</dbReference>
<dbReference type="SUPFAM" id="SSF103473">
    <property type="entry name" value="MFS general substrate transporter"/>
    <property type="match status" value="4"/>
</dbReference>
<feature type="transmembrane region" description="Helical" evidence="5">
    <location>
        <begin position="1544"/>
        <end position="1565"/>
    </location>
</feature>
<dbReference type="GO" id="GO:0016323">
    <property type="term" value="C:basolateral plasma membrane"/>
    <property type="evidence" value="ECO:0007669"/>
    <property type="project" value="UniProtKB-SubCell"/>
</dbReference>
<accession>A0A6B0RPW6</accession>
<gene>
    <name evidence="7" type="ORF">E5288_WYG016254</name>
</gene>
<feature type="transmembrane region" description="Helical" evidence="5">
    <location>
        <begin position="1776"/>
        <end position="1802"/>
    </location>
</feature>
<feature type="transmembrane region" description="Helical" evidence="5">
    <location>
        <begin position="427"/>
        <end position="448"/>
    </location>
</feature>
<proteinExistence type="predicted"/>
<dbReference type="Pfam" id="PF00083">
    <property type="entry name" value="Sugar_tr"/>
    <property type="match status" value="1"/>
</dbReference>
<name>A0A6B0RPW6_9CETA</name>
<evidence type="ECO:0000259" key="6">
    <source>
        <dbReference type="PROSITE" id="PS50850"/>
    </source>
</evidence>
<dbReference type="Proteomes" id="UP000322234">
    <property type="component" value="Unassembled WGS sequence"/>
</dbReference>
<dbReference type="EMBL" id="VBQZ03000064">
    <property type="protein sequence ID" value="MXQ90707.1"/>
    <property type="molecule type" value="Genomic_DNA"/>
</dbReference>
<keyword evidence="4 5" id="KW-0472">Membrane</keyword>
<feature type="transmembrane region" description="Helical" evidence="5">
    <location>
        <begin position="952"/>
        <end position="971"/>
    </location>
</feature>
<feature type="transmembrane region" description="Helical" evidence="5">
    <location>
        <begin position="1571"/>
        <end position="1590"/>
    </location>
</feature>
<feature type="transmembrane region" description="Helical" evidence="5">
    <location>
        <begin position="750"/>
        <end position="771"/>
    </location>
</feature>
<dbReference type="PANTHER" id="PTHR24064">
    <property type="entry name" value="SOLUTE CARRIER FAMILY 22 MEMBER"/>
    <property type="match status" value="1"/>
</dbReference>
<evidence type="ECO:0000313" key="8">
    <source>
        <dbReference type="Proteomes" id="UP000322234"/>
    </source>
</evidence>
<feature type="domain" description="Major facilitator superfamily (MFS) profile" evidence="6">
    <location>
        <begin position="92"/>
        <end position="514"/>
    </location>
</feature>
<feature type="transmembrane region" description="Helical" evidence="5">
    <location>
        <begin position="468"/>
        <end position="486"/>
    </location>
</feature>
<dbReference type="Gene3D" id="1.20.1250.20">
    <property type="entry name" value="MFS general substrate transporter like domains"/>
    <property type="match status" value="4"/>
</dbReference>
<feature type="transmembrane region" description="Helical" evidence="5">
    <location>
        <begin position="344"/>
        <end position="361"/>
    </location>
</feature>
<dbReference type="PROSITE" id="PS50850">
    <property type="entry name" value="MFS"/>
    <property type="match status" value="3"/>
</dbReference>
<dbReference type="GO" id="GO:0022857">
    <property type="term" value="F:transmembrane transporter activity"/>
    <property type="evidence" value="ECO:0007669"/>
    <property type="project" value="InterPro"/>
</dbReference>
<comment type="subcellular location">
    <subcellularLocation>
        <location evidence="1">Basolateral cell membrane</location>
        <topology evidence="1">Multi-pass membrane protein</topology>
    </subcellularLocation>
</comment>
<evidence type="ECO:0000256" key="3">
    <source>
        <dbReference type="ARBA" id="ARBA00022989"/>
    </source>
</evidence>
<feature type="transmembrane region" description="Helical" evidence="5">
    <location>
        <begin position="1717"/>
        <end position="1736"/>
    </location>
</feature>
<protein>
    <recommendedName>
        <fullName evidence="6">Major facilitator superfamily (MFS) profile domain-containing protein</fullName>
    </recommendedName>
</protein>
<feature type="transmembrane region" description="Helical" evidence="5">
    <location>
        <begin position="550"/>
        <end position="567"/>
    </location>
</feature>
<feature type="transmembrane region" description="Helical" evidence="5">
    <location>
        <begin position="1271"/>
        <end position="1297"/>
    </location>
</feature>
<feature type="transmembrane region" description="Helical" evidence="5">
    <location>
        <begin position="1238"/>
        <end position="1259"/>
    </location>
</feature>
<feature type="transmembrane region" description="Helical" evidence="5">
    <location>
        <begin position="711"/>
        <end position="730"/>
    </location>
</feature>
<feature type="transmembrane region" description="Helical" evidence="5">
    <location>
        <begin position="1660"/>
        <end position="1677"/>
    </location>
</feature>
<feature type="transmembrane region" description="Helical" evidence="5">
    <location>
        <begin position="16"/>
        <end position="37"/>
    </location>
</feature>
<feature type="domain" description="Major facilitator superfamily (MFS) profile" evidence="6">
    <location>
        <begin position="903"/>
        <end position="1325"/>
    </location>
</feature>
<feature type="transmembrane region" description="Helical" evidence="5">
    <location>
        <begin position="1303"/>
        <end position="1320"/>
    </location>
</feature>
<feature type="transmembrane region" description="Helical" evidence="5">
    <location>
        <begin position="1742"/>
        <end position="1764"/>
    </location>
</feature>
<evidence type="ECO:0000256" key="2">
    <source>
        <dbReference type="ARBA" id="ARBA00022692"/>
    </source>
</evidence>
<evidence type="ECO:0000256" key="5">
    <source>
        <dbReference type="SAM" id="Phobius"/>
    </source>
</evidence>
<reference evidence="7" key="1">
    <citation type="submission" date="2019-10" db="EMBL/GenBank/DDBJ databases">
        <title>The sequence and de novo assembly of the wild yak genome.</title>
        <authorList>
            <person name="Liu Y."/>
        </authorList>
    </citation>
    <scope>NUCLEOTIDE SEQUENCE [LARGE SCALE GENOMIC DNA]</scope>
    <source>
        <strain evidence="7">WY2019</strain>
    </source>
</reference>
<feature type="transmembrane region" description="Helical" evidence="5">
    <location>
        <begin position="1009"/>
        <end position="1027"/>
    </location>
</feature>
<dbReference type="InterPro" id="IPR036259">
    <property type="entry name" value="MFS_trans_sf"/>
</dbReference>
<evidence type="ECO:0000313" key="7">
    <source>
        <dbReference type="EMBL" id="MXQ90707.1"/>
    </source>
</evidence>
<comment type="caution">
    <text evidence="7">The sequence shown here is derived from an EMBL/GenBank/DDBJ whole genome shotgun (WGS) entry which is preliminary data.</text>
</comment>
<feature type="transmembrane region" description="Helical" evidence="5">
    <location>
        <begin position="1155"/>
        <end position="1178"/>
    </location>
</feature>
<dbReference type="FunFam" id="1.20.1250.20:FF:000023">
    <property type="entry name" value="Solute carrier family 22 member 6"/>
    <property type="match status" value="3"/>
</dbReference>
<keyword evidence="8" id="KW-1185">Reference proteome</keyword>
<dbReference type="InterPro" id="IPR005828">
    <property type="entry name" value="MFS_sugar_transport-like"/>
</dbReference>
<feature type="transmembrane region" description="Helical" evidence="5">
    <location>
        <begin position="404"/>
        <end position="421"/>
    </location>
</feature>
<feature type="transmembrane region" description="Helical" evidence="5">
    <location>
        <begin position="1216"/>
        <end position="1232"/>
    </location>
</feature>
<evidence type="ECO:0000256" key="1">
    <source>
        <dbReference type="ARBA" id="ARBA00004554"/>
    </source>
</evidence>
<feature type="transmembrane region" description="Helical" evidence="5">
    <location>
        <begin position="1689"/>
        <end position="1710"/>
    </location>
</feature>
<feature type="transmembrane region" description="Helical" evidence="5">
    <location>
        <begin position="227"/>
        <end position="249"/>
    </location>
</feature>
<dbReference type="InterPro" id="IPR020846">
    <property type="entry name" value="MFS_dom"/>
</dbReference>
<dbReference type="InterPro" id="IPR011701">
    <property type="entry name" value="MFS"/>
</dbReference>
<feature type="domain" description="Major facilitator superfamily (MFS) profile" evidence="6">
    <location>
        <begin position="1406"/>
        <end position="1830"/>
    </location>
</feature>
<organism evidence="7 8">
    <name type="scientific">Bos mutus</name>
    <name type="common">wild yak</name>
    <dbReference type="NCBI Taxonomy" id="72004"/>
    <lineage>
        <taxon>Eukaryota</taxon>
        <taxon>Metazoa</taxon>
        <taxon>Chordata</taxon>
        <taxon>Craniata</taxon>
        <taxon>Vertebrata</taxon>
        <taxon>Euteleostomi</taxon>
        <taxon>Mammalia</taxon>
        <taxon>Eutheria</taxon>
        <taxon>Laurasiatheria</taxon>
        <taxon>Artiodactyla</taxon>
        <taxon>Ruminantia</taxon>
        <taxon>Pecora</taxon>
        <taxon>Bovidae</taxon>
        <taxon>Bovinae</taxon>
        <taxon>Bos</taxon>
    </lineage>
</organism>
<feature type="transmembrane region" description="Helical" evidence="5">
    <location>
        <begin position="492"/>
        <end position="508"/>
    </location>
</feature>
<sequence length="1876" mass="209577">MAFEELLNEVGGLGKFQILQMVLALPLVGIAACHILLENFTAAIPGHRCWVYILDNATEILSPDVLLRISIPLDSNLKPEKCHRFLHPQWQLLHLNRTFANMTGLDTEPCMDGWVYDHSLFSSTIVTEWDLICDHQSQKSVVQFVFMAGMQVGGFVYGHLSDRFGRKLILRCCLLQLAISGTCTAFAPTFLIYSLLRFWSGCSAVAIITNNWLLIAEWTRSQSKAMVIMLITCAISIGQMMLGGLAFAFREWRTLQLVVSVPFFVFSFSSRWLVESARWLIVTNKTDQGLRELKKVARSNEMKNAEATLNMEGLRVTMQEELEGAQTKTTVFDFFRTPNLRKRICLLLFVRFAVTVPLYGISLNLQHFGSNIFLFQVIFGALTTLARCLALVVLNYKGRRPTQMLFLFLVGLSILANMFVPQEMQPLRVALASVGISCVAAAVTSYCVHCDELMPTLLKAKAFGLDAIVSRCGAALAPLLMTLVVYLPTLPWIIYGVFPIIAGLVVLFQPETRNMPLSDTIQDVENTFCSINVNLSWVLLDYKKLMNKKMYILTPIAHAYVFVAMPFEKLQDEIGGLGKFQILQMLLALPSLMMIACHILLENFTAAVPGHRCWVHILSNATVSDNDTGTLSFDVLLGISIPLDSKLKPEKCHRFLHPQWQLLHLNGIFPDMSDVDTEPCVDGWVYDRCLFSSTIMTEWDFVCDHQSQKSVVQSLVMAGVLVGGLIHGHLSDSIGQTMLGGLAFVFREWRTLQLVVSVTFFVFFFSSRLLVESAQWLIVTNKPDEGLMKIKKVSHRHEMKNAEETLNMKDLLDQVGGLGRFQILQMLLLCISSLITYPHILLENFTAAVPGHQCWVHILNNNTDSANATGTLSPDALLRISIPLDSNLRPEKCRRFSRPQWQLLNLNRSFPNITDLDTESCVDGWVYDQSIFTSTIVTEWDLVCESQSLKSMAKFLFMAGMLVGSIVYGHLSDRFGRRLIFRCCLLQLAITDTSAAFAPTYLIYCSLRFLAGFSTMSILTNCTVLIVEWTVPRFQVMGMTLSICAACLGQIILGGLAFAIRDWHTLQLVFSVPLFVLFLSSRWLAESARWLIITNRPEEGLKELKKAAHRNGKKNAGDALTMEVLRSAMQEELEAAQIKSSVFDLFRTPNLRKRICLLSFVRFANFMSFFGLILHLQYMGSNVFLFQVLFGAVNLPANCVAFWALNHLGRQVSQTLFLFLLGISILAITFVPQEMQTLRMAVSALGIAVSSVTLMCSFAHGNELTPTVLRVTASGFLGIASNIGAALAPLLMILTVYSPHLPWIIYGVCSILGGLVVPLLPETRNKPLPDSIQEVEKDLIVYPHILLENFTAAIPDHRCWVHILDNDTDSANDTGTLSQDAFLRISIPLDSNLRPEKCRRFSHPQWQFLYLNGTFPNMTDLDTEPCVDGWMYDRSSFSSTIVTEWDLVCKSESLISVAKFLVMSGILVGGIVYGYLSDRFGRKFIIRLCFLQLAIVDTFTVIAPNFLIYCSLRFLAGMSATCLLTNNVLLTLEWTEPRFQAMATTLLMAATSLGQTILGGLAFAIRDWHTLQLVMSAPLFVLFLASRWLIESARWLITIDKPKKGLKELQKAAHRNGRKNAGDILTMEVLRSAMQEELEAAETKPSVLDLFRTPNLRKRICLLSFVRFANVLTHFGLTLHLQHLGSNIFMFQILFGIVTIPANYAALLALNHLGRRITQMLFIFLLAVSTLTITCVSEEMQAVRMALAALATGVSFATFASNFCHGSELIPTVLRVTSVGIMGIAANTGAALAPLLMILTVYSPHLPWIIYGVLPILAGLVVPLLPETRNKPLPDSIQDVENDDLRLSQASLDHPNQHQYAPVGSVVKKPKLDALV</sequence>
<feature type="transmembrane region" description="Helical" evidence="5">
    <location>
        <begin position="1484"/>
        <end position="1508"/>
    </location>
</feature>
<feature type="transmembrane region" description="Helical" evidence="5">
    <location>
        <begin position="582"/>
        <end position="601"/>
    </location>
</feature>
<feature type="transmembrane region" description="Helical" evidence="5">
    <location>
        <begin position="168"/>
        <end position="192"/>
    </location>
</feature>